<name>A0A3M7PBR7_BRAPC</name>
<keyword evidence="2" id="KW-1185">Reference proteome</keyword>
<comment type="caution">
    <text evidence="1">The sequence shown here is derived from an EMBL/GenBank/DDBJ whole genome shotgun (WGS) entry which is preliminary data.</text>
</comment>
<dbReference type="EMBL" id="REGN01012097">
    <property type="protein sequence ID" value="RMZ96546.1"/>
    <property type="molecule type" value="Genomic_DNA"/>
</dbReference>
<reference evidence="1 2" key="1">
    <citation type="journal article" date="2018" name="Sci. Rep.">
        <title>Genomic signatures of local adaptation to the degree of environmental predictability in rotifers.</title>
        <authorList>
            <person name="Franch-Gras L."/>
            <person name="Hahn C."/>
            <person name="Garcia-Roger E.M."/>
            <person name="Carmona M.J."/>
            <person name="Serra M."/>
            <person name="Gomez A."/>
        </authorList>
    </citation>
    <scope>NUCLEOTIDE SEQUENCE [LARGE SCALE GENOMIC DNA]</scope>
    <source>
        <strain evidence="1">HYR1</strain>
    </source>
</reference>
<proteinExistence type="predicted"/>
<evidence type="ECO:0000313" key="1">
    <source>
        <dbReference type="EMBL" id="RMZ96546.1"/>
    </source>
</evidence>
<accession>A0A3M7PBR7</accession>
<sequence>MQILKNYEILNSIPFLYFLEPYLLLISSLKDFALFGNLTISVDIEQKCDANPLKSEPLLIQPKT</sequence>
<protein>
    <submittedName>
        <fullName evidence="1">Uncharacterized protein</fullName>
    </submittedName>
</protein>
<evidence type="ECO:0000313" key="2">
    <source>
        <dbReference type="Proteomes" id="UP000276133"/>
    </source>
</evidence>
<dbReference type="Proteomes" id="UP000276133">
    <property type="component" value="Unassembled WGS sequence"/>
</dbReference>
<dbReference type="AlphaFoldDB" id="A0A3M7PBR7"/>
<organism evidence="1 2">
    <name type="scientific">Brachionus plicatilis</name>
    <name type="common">Marine rotifer</name>
    <name type="synonym">Brachionus muelleri</name>
    <dbReference type="NCBI Taxonomy" id="10195"/>
    <lineage>
        <taxon>Eukaryota</taxon>
        <taxon>Metazoa</taxon>
        <taxon>Spiralia</taxon>
        <taxon>Gnathifera</taxon>
        <taxon>Rotifera</taxon>
        <taxon>Eurotatoria</taxon>
        <taxon>Monogononta</taxon>
        <taxon>Pseudotrocha</taxon>
        <taxon>Ploima</taxon>
        <taxon>Brachionidae</taxon>
        <taxon>Brachionus</taxon>
    </lineage>
</organism>
<gene>
    <name evidence="1" type="ORF">BpHYR1_007060</name>
</gene>